<evidence type="ECO:0000313" key="1">
    <source>
        <dbReference type="EMBL" id="CVK32168.1"/>
    </source>
</evidence>
<proteinExistence type="predicted"/>
<evidence type="ECO:0000313" key="2">
    <source>
        <dbReference type="Proteomes" id="UP000069850"/>
    </source>
</evidence>
<reference evidence="1 2" key="1">
    <citation type="submission" date="2016-01" db="EMBL/GenBank/DDBJ databases">
        <authorList>
            <person name="Manzoor S."/>
        </authorList>
    </citation>
    <scope>NUCLEOTIDE SEQUENCE [LARGE SCALE GENOMIC DNA]</scope>
    <source>
        <strain evidence="1">Methanoculleus sp MAB1</strain>
    </source>
</reference>
<dbReference type="AlphaFoldDB" id="A0A0X3BJB9"/>
<gene>
    <name evidence="1" type="ORF">MMAB1_0954</name>
</gene>
<dbReference type="GeneID" id="27136928"/>
<dbReference type="KEGG" id="mema:MMAB1_0954"/>
<accession>A0A0X3BJB9</accession>
<dbReference type="RefSeq" id="WP_062262362.1">
    <property type="nucleotide sequence ID" value="NZ_LT158599.1"/>
</dbReference>
<dbReference type="EMBL" id="LT158599">
    <property type="protein sequence ID" value="CVK32168.1"/>
    <property type="molecule type" value="Genomic_DNA"/>
</dbReference>
<organism evidence="1 2">
    <name type="scientific">Methanoculleus bourgensis</name>
    <dbReference type="NCBI Taxonomy" id="83986"/>
    <lineage>
        <taxon>Archaea</taxon>
        <taxon>Methanobacteriati</taxon>
        <taxon>Methanobacteriota</taxon>
        <taxon>Stenosarchaea group</taxon>
        <taxon>Methanomicrobia</taxon>
        <taxon>Methanomicrobiales</taxon>
        <taxon>Methanomicrobiaceae</taxon>
        <taxon>Methanoculleus</taxon>
    </lineage>
</organism>
<sequence length="99" mass="10955">MIPERSSSTTNHEQDASEKGWIRSLYSQRYVSPSSFASSWKLAATAVHGGIGSVELSMPPPANAGDTITLRPRWDENLPGIFHKTLFRDDEAIRNPGRT</sequence>
<name>A0A0X3BJB9_9EURY</name>
<dbReference type="Proteomes" id="UP000069850">
    <property type="component" value="Chromosome 1"/>
</dbReference>
<protein>
    <submittedName>
        <fullName evidence="1">Uncharacterized protein</fullName>
    </submittedName>
</protein>